<protein>
    <submittedName>
        <fullName evidence="6">Protein-S-isoprenylcysteine O-methyltransferase Ste14</fullName>
    </submittedName>
</protein>
<dbReference type="Pfam" id="PF04191">
    <property type="entry name" value="PEMT"/>
    <property type="match status" value="1"/>
</dbReference>
<accession>A0A840Y5G1</accession>
<proteinExistence type="predicted"/>
<keyword evidence="6" id="KW-0489">Methyltransferase</keyword>
<evidence type="ECO:0000256" key="4">
    <source>
        <dbReference type="ARBA" id="ARBA00023136"/>
    </source>
</evidence>
<dbReference type="Proteomes" id="UP000562254">
    <property type="component" value="Unassembled WGS sequence"/>
</dbReference>
<feature type="transmembrane region" description="Helical" evidence="5">
    <location>
        <begin position="87"/>
        <end position="104"/>
    </location>
</feature>
<comment type="subcellular location">
    <subcellularLocation>
        <location evidence="1">Endomembrane system</location>
        <topology evidence="1">Multi-pass membrane protein</topology>
    </subcellularLocation>
</comment>
<comment type="caution">
    <text evidence="6">The sequence shown here is derived from an EMBL/GenBank/DDBJ whole genome shotgun (WGS) entry which is preliminary data.</text>
</comment>
<evidence type="ECO:0000256" key="3">
    <source>
        <dbReference type="ARBA" id="ARBA00022989"/>
    </source>
</evidence>
<evidence type="ECO:0000313" key="7">
    <source>
        <dbReference type="Proteomes" id="UP000562254"/>
    </source>
</evidence>
<dbReference type="GO" id="GO:0012505">
    <property type="term" value="C:endomembrane system"/>
    <property type="evidence" value="ECO:0007669"/>
    <property type="project" value="UniProtKB-SubCell"/>
</dbReference>
<evidence type="ECO:0000256" key="5">
    <source>
        <dbReference type="SAM" id="Phobius"/>
    </source>
</evidence>
<reference evidence="6 7" key="1">
    <citation type="submission" date="2020-08" db="EMBL/GenBank/DDBJ databases">
        <title>Genomic Encyclopedia of Type Strains, Phase IV (KMG-IV): sequencing the most valuable type-strain genomes for metagenomic binning, comparative biology and taxonomic classification.</title>
        <authorList>
            <person name="Goeker M."/>
        </authorList>
    </citation>
    <scope>NUCLEOTIDE SEQUENCE [LARGE SCALE GENOMIC DNA]</scope>
    <source>
        <strain evidence="6 7">DSM 25895</strain>
    </source>
</reference>
<name>A0A840Y5G1_9PROT</name>
<dbReference type="EMBL" id="JACIJE010000003">
    <property type="protein sequence ID" value="MBB5689333.1"/>
    <property type="molecule type" value="Genomic_DNA"/>
</dbReference>
<keyword evidence="6" id="KW-0808">Transferase</keyword>
<keyword evidence="4 5" id="KW-0472">Membrane</keyword>
<evidence type="ECO:0000256" key="2">
    <source>
        <dbReference type="ARBA" id="ARBA00022692"/>
    </source>
</evidence>
<dbReference type="RefSeq" id="WP_184483031.1">
    <property type="nucleotide sequence ID" value="NZ_JAAEDJ010000257.1"/>
</dbReference>
<evidence type="ECO:0000256" key="1">
    <source>
        <dbReference type="ARBA" id="ARBA00004127"/>
    </source>
</evidence>
<dbReference type="PANTHER" id="PTHR43847:SF1">
    <property type="entry name" value="BLL3993 PROTEIN"/>
    <property type="match status" value="1"/>
</dbReference>
<dbReference type="GO" id="GO:0032259">
    <property type="term" value="P:methylation"/>
    <property type="evidence" value="ECO:0007669"/>
    <property type="project" value="UniProtKB-KW"/>
</dbReference>
<sequence length="154" mass="16634">MSEAPDHGPGVRVPPPVMVGLVLAAAWLLQRVAPVPLGPPLPEPGALVIFAALGLIGWAVLVLVRAGNDPRPDKPDAALVESGPFRFSRNPIYLGFLLAVAGFALRWGDLWGWIALAVSHLLLDRLVVAREEAYLATRFGAAYAAYRGRVRRWL</sequence>
<dbReference type="GO" id="GO:0008168">
    <property type="term" value="F:methyltransferase activity"/>
    <property type="evidence" value="ECO:0007669"/>
    <property type="project" value="UniProtKB-KW"/>
</dbReference>
<organism evidence="6 7">
    <name type="scientific">Neoroseomonas alkaliterrae</name>
    <dbReference type="NCBI Taxonomy" id="1452450"/>
    <lineage>
        <taxon>Bacteria</taxon>
        <taxon>Pseudomonadati</taxon>
        <taxon>Pseudomonadota</taxon>
        <taxon>Alphaproteobacteria</taxon>
        <taxon>Acetobacterales</taxon>
        <taxon>Acetobacteraceae</taxon>
        <taxon>Neoroseomonas</taxon>
    </lineage>
</organism>
<keyword evidence="2 5" id="KW-0812">Transmembrane</keyword>
<dbReference type="InterPro" id="IPR052527">
    <property type="entry name" value="Metal_cation-efflux_comp"/>
</dbReference>
<dbReference type="AlphaFoldDB" id="A0A840Y5G1"/>
<evidence type="ECO:0000313" key="6">
    <source>
        <dbReference type="EMBL" id="MBB5689333.1"/>
    </source>
</evidence>
<keyword evidence="7" id="KW-1185">Reference proteome</keyword>
<keyword evidence="3 5" id="KW-1133">Transmembrane helix</keyword>
<dbReference type="PANTHER" id="PTHR43847">
    <property type="entry name" value="BLL3993 PROTEIN"/>
    <property type="match status" value="1"/>
</dbReference>
<dbReference type="InterPro" id="IPR007318">
    <property type="entry name" value="Phopholipid_MeTrfase"/>
</dbReference>
<dbReference type="Gene3D" id="1.20.120.1630">
    <property type="match status" value="1"/>
</dbReference>
<feature type="transmembrane region" description="Helical" evidence="5">
    <location>
        <begin position="44"/>
        <end position="66"/>
    </location>
</feature>
<gene>
    <name evidence="6" type="ORF">FHS88_001458</name>
</gene>